<sequence>MQHPIPNFSINLFTLFLLFNYNLAYLFVKVDTFFCFKSCLVCFFFFLSIELFCFHFIDVNQRMRQDFESRSLFACHGIILTLMLDDTKVIFQIV</sequence>
<feature type="transmembrane region" description="Helical" evidence="1">
    <location>
        <begin position="34"/>
        <end position="57"/>
    </location>
</feature>
<dbReference type="Proteomes" id="UP000447434">
    <property type="component" value="Chromosome 24"/>
</dbReference>
<gene>
    <name evidence="2" type="ORF">Lalb_Chr24g0402581</name>
</gene>
<accession>A0A6A4NG70</accession>
<keyword evidence="3" id="KW-1185">Reference proteome</keyword>
<proteinExistence type="predicted"/>
<reference evidence="3" key="1">
    <citation type="journal article" date="2020" name="Nat. Commun.">
        <title>Genome sequence of the cluster root forming white lupin.</title>
        <authorList>
            <person name="Hufnagel B."/>
            <person name="Marques A."/>
            <person name="Soriano A."/>
            <person name="Marques L."/>
            <person name="Divol F."/>
            <person name="Doumas P."/>
            <person name="Sallet E."/>
            <person name="Mancinotti D."/>
            <person name="Carrere S."/>
            <person name="Marande W."/>
            <person name="Arribat S."/>
            <person name="Keller J."/>
            <person name="Huneau C."/>
            <person name="Blein T."/>
            <person name="Aime D."/>
            <person name="Laguerre M."/>
            <person name="Taylor J."/>
            <person name="Schubert V."/>
            <person name="Nelson M."/>
            <person name="Geu-Flores F."/>
            <person name="Crespi M."/>
            <person name="Gallardo-Guerrero K."/>
            <person name="Delaux P.-M."/>
            <person name="Salse J."/>
            <person name="Berges H."/>
            <person name="Guyot R."/>
            <person name="Gouzy J."/>
            <person name="Peret B."/>
        </authorList>
    </citation>
    <scope>NUCLEOTIDE SEQUENCE [LARGE SCALE GENOMIC DNA]</scope>
    <source>
        <strain evidence="3">cv. Amiga</strain>
    </source>
</reference>
<evidence type="ECO:0000313" key="2">
    <source>
        <dbReference type="EMBL" id="KAE9586494.1"/>
    </source>
</evidence>
<comment type="caution">
    <text evidence="2">The sequence shown here is derived from an EMBL/GenBank/DDBJ whole genome shotgun (WGS) entry which is preliminary data.</text>
</comment>
<dbReference type="EMBL" id="WOCE01000024">
    <property type="protein sequence ID" value="KAE9586494.1"/>
    <property type="molecule type" value="Genomic_DNA"/>
</dbReference>
<evidence type="ECO:0000313" key="3">
    <source>
        <dbReference type="Proteomes" id="UP000447434"/>
    </source>
</evidence>
<keyword evidence="1" id="KW-0812">Transmembrane</keyword>
<evidence type="ECO:0000256" key="1">
    <source>
        <dbReference type="SAM" id="Phobius"/>
    </source>
</evidence>
<protein>
    <submittedName>
        <fullName evidence="2">Uncharacterized protein</fullName>
    </submittedName>
</protein>
<organism evidence="2 3">
    <name type="scientific">Lupinus albus</name>
    <name type="common">White lupine</name>
    <name type="synonym">Lupinus termis</name>
    <dbReference type="NCBI Taxonomy" id="3870"/>
    <lineage>
        <taxon>Eukaryota</taxon>
        <taxon>Viridiplantae</taxon>
        <taxon>Streptophyta</taxon>
        <taxon>Embryophyta</taxon>
        <taxon>Tracheophyta</taxon>
        <taxon>Spermatophyta</taxon>
        <taxon>Magnoliopsida</taxon>
        <taxon>eudicotyledons</taxon>
        <taxon>Gunneridae</taxon>
        <taxon>Pentapetalae</taxon>
        <taxon>rosids</taxon>
        <taxon>fabids</taxon>
        <taxon>Fabales</taxon>
        <taxon>Fabaceae</taxon>
        <taxon>Papilionoideae</taxon>
        <taxon>50 kb inversion clade</taxon>
        <taxon>genistoids sensu lato</taxon>
        <taxon>core genistoids</taxon>
        <taxon>Genisteae</taxon>
        <taxon>Lupinus</taxon>
    </lineage>
</organism>
<keyword evidence="1" id="KW-0472">Membrane</keyword>
<name>A0A6A4NG70_LUPAL</name>
<dbReference type="AlphaFoldDB" id="A0A6A4NG70"/>
<feature type="transmembrane region" description="Helical" evidence="1">
    <location>
        <begin position="12"/>
        <end position="28"/>
    </location>
</feature>
<keyword evidence="1" id="KW-1133">Transmembrane helix</keyword>